<dbReference type="PROSITE" id="PS51918">
    <property type="entry name" value="RADICAL_SAM"/>
    <property type="match status" value="1"/>
</dbReference>
<name>A0A7X6DS51_9BACT</name>
<evidence type="ECO:0000256" key="5">
    <source>
        <dbReference type="ARBA" id="ARBA00022490"/>
    </source>
</evidence>
<keyword evidence="10" id="KW-0408">Iron</keyword>
<dbReference type="FunFam" id="3.40.50.12160:FF:000004">
    <property type="entry name" value="Threonylcarbamoyladenosine tRNA methylthiotransferase MtaB"/>
    <property type="match status" value="1"/>
</dbReference>
<dbReference type="Proteomes" id="UP000534783">
    <property type="component" value="Unassembled WGS sequence"/>
</dbReference>
<evidence type="ECO:0000259" key="16">
    <source>
        <dbReference type="PROSITE" id="PS51449"/>
    </source>
</evidence>
<dbReference type="NCBIfam" id="TIGR01579">
    <property type="entry name" value="MiaB-like-C"/>
    <property type="match status" value="1"/>
</dbReference>
<sequence length="452" mass="50000">MKDGLLQIFSPGKPTISFHTLGCRLNQSESASLGAGFYSAGYRVVDEKSEADLAVINTCSVTEQAEAKCRNLIRKILKQNPKTFIAVTGCYAQVGTEALRKMPGIDLIAGTEFKMDLPRLVEDVLDGRPPAKRPAPMVFHTPKIGRNDFTIESYAAFDQATRPNIKIQDGCDFFCSFCIIPTTRGRERSRKLDDILLETSIWVARGHREIVLTGVNLGEYRSEGEDLADLIEALETIDGLHRIRISSIEPTTVSDRILDQMARGGKLCPYLHLPLQSGSDAVLSAMGRRYTRREYIDFVREATARVPNLGLGTDVMVGFPGEGEKEFAETLALIDSLPFSYLHVFPFSKRKGTRVTKMDLAPVPSKVIKERSRMLCDLSRQRRKAFYAGAIGENVEVLFETRNEAGLFCGLTPNYIRVGVESGRDLSGRLGSVRIEAVTGGLAVGKLIEEVR</sequence>
<dbReference type="Gene3D" id="3.80.30.20">
    <property type="entry name" value="tm_1862 like domain"/>
    <property type="match status" value="1"/>
</dbReference>
<evidence type="ECO:0000256" key="8">
    <source>
        <dbReference type="ARBA" id="ARBA00022694"/>
    </source>
</evidence>
<dbReference type="InterPro" id="IPR023404">
    <property type="entry name" value="rSAM_horseshoe"/>
</dbReference>
<dbReference type="Pfam" id="PF00919">
    <property type="entry name" value="UPF0004"/>
    <property type="match status" value="1"/>
</dbReference>
<protein>
    <recommendedName>
        <fullName evidence="15">Threonylcarbamoyladenosine tRNA methylthiotransferase MtaB</fullName>
        <ecNumber evidence="3">2.8.4.5</ecNumber>
    </recommendedName>
    <alternativeName>
        <fullName evidence="12">tRNA-t(6)A37 methylthiotransferase</fullName>
    </alternativeName>
</protein>
<dbReference type="FunFam" id="3.80.30.20:FF:000001">
    <property type="entry name" value="tRNA-2-methylthio-N(6)-dimethylallyladenosine synthase 2"/>
    <property type="match status" value="1"/>
</dbReference>
<dbReference type="RefSeq" id="WP_168061729.1">
    <property type="nucleotide sequence ID" value="NZ_VTOW01000003.1"/>
</dbReference>
<dbReference type="GO" id="GO:0035598">
    <property type="term" value="F:tRNA (N(6)-L-threonylcarbamoyladenosine(37)-C(2))-methylthiotransferase activity"/>
    <property type="evidence" value="ECO:0007669"/>
    <property type="project" value="UniProtKB-EC"/>
</dbReference>
<evidence type="ECO:0000256" key="13">
    <source>
        <dbReference type="ARBA" id="ARBA00051661"/>
    </source>
</evidence>
<gene>
    <name evidence="18" type="primary">mtaB</name>
    <name evidence="18" type="ORF">MNODULE_15970</name>
</gene>
<dbReference type="SFLD" id="SFLDG01082">
    <property type="entry name" value="B12-binding_domain_containing"/>
    <property type="match status" value="1"/>
</dbReference>
<dbReference type="InterPro" id="IPR007197">
    <property type="entry name" value="rSAM"/>
</dbReference>
<keyword evidence="11" id="KW-0411">Iron-sulfur</keyword>
<evidence type="ECO:0000256" key="10">
    <source>
        <dbReference type="ARBA" id="ARBA00023004"/>
    </source>
</evidence>
<keyword evidence="8" id="KW-0819">tRNA processing</keyword>
<dbReference type="CDD" id="cd01335">
    <property type="entry name" value="Radical_SAM"/>
    <property type="match status" value="1"/>
</dbReference>
<dbReference type="InterPro" id="IPR006638">
    <property type="entry name" value="Elp3/MiaA/NifB-like_rSAM"/>
</dbReference>
<dbReference type="PANTHER" id="PTHR43020:SF2">
    <property type="entry name" value="MITOCHONDRIAL TRNA METHYLTHIOTRANSFERASE CDK5RAP1"/>
    <property type="match status" value="1"/>
</dbReference>
<accession>A0A7X6DS51</accession>
<organism evidence="18 19">
    <name type="scientific">Candidatus Manganitrophus noduliformans</name>
    <dbReference type="NCBI Taxonomy" id="2606439"/>
    <lineage>
        <taxon>Bacteria</taxon>
        <taxon>Pseudomonadati</taxon>
        <taxon>Nitrospirota</taxon>
        <taxon>Nitrospiria</taxon>
        <taxon>Candidatus Troglogloeales</taxon>
        <taxon>Candidatus Manganitrophaceae</taxon>
        <taxon>Candidatus Manganitrophus</taxon>
    </lineage>
</organism>
<keyword evidence="19" id="KW-1185">Reference proteome</keyword>
<dbReference type="SUPFAM" id="SSF102114">
    <property type="entry name" value="Radical SAM enzymes"/>
    <property type="match status" value="1"/>
</dbReference>
<dbReference type="SFLD" id="SFLDS00029">
    <property type="entry name" value="Radical_SAM"/>
    <property type="match status" value="1"/>
</dbReference>
<evidence type="ECO:0000256" key="2">
    <source>
        <dbReference type="ARBA" id="ARBA00002399"/>
    </source>
</evidence>
<evidence type="ECO:0000313" key="18">
    <source>
        <dbReference type="EMBL" id="NKE72247.1"/>
    </source>
</evidence>
<comment type="catalytic activity">
    <reaction evidence="13">
        <text>N(6)-L-threonylcarbamoyladenosine(37) in tRNA + (sulfur carrier)-SH + AH2 + 2 S-adenosyl-L-methionine = 2-methylsulfanyl-N(6)-L-threonylcarbamoyladenosine(37) in tRNA + (sulfur carrier)-H + 5'-deoxyadenosine + L-methionine + A + S-adenosyl-L-homocysteine + 2 H(+)</text>
        <dbReference type="Rhea" id="RHEA:37075"/>
        <dbReference type="Rhea" id="RHEA-COMP:10163"/>
        <dbReference type="Rhea" id="RHEA-COMP:11092"/>
        <dbReference type="Rhea" id="RHEA-COMP:14737"/>
        <dbReference type="Rhea" id="RHEA-COMP:14739"/>
        <dbReference type="ChEBI" id="CHEBI:13193"/>
        <dbReference type="ChEBI" id="CHEBI:15378"/>
        <dbReference type="ChEBI" id="CHEBI:17319"/>
        <dbReference type="ChEBI" id="CHEBI:17499"/>
        <dbReference type="ChEBI" id="CHEBI:29917"/>
        <dbReference type="ChEBI" id="CHEBI:57844"/>
        <dbReference type="ChEBI" id="CHEBI:57856"/>
        <dbReference type="ChEBI" id="CHEBI:59789"/>
        <dbReference type="ChEBI" id="CHEBI:64428"/>
        <dbReference type="ChEBI" id="CHEBI:74418"/>
        <dbReference type="ChEBI" id="CHEBI:74420"/>
        <dbReference type="EC" id="2.8.4.5"/>
    </reaction>
</comment>
<dbReference type="GO" id="GO:0005829">
    <property type="term" value="C:cytosol"/>
    <property type="evidence" value="ECO:0007669"/>
    <property type="project" value="TreeGrafter"/>
</dbReference>
<dbReference type="PROSITE" id="PS01278">
    <property type="entry name" value="MTTASE_RADICAL"/>
    <property type="match status" value="1"/>
</dbReference>
<dbReference type="InterPro" id="IPR005839">
    <property type="entry name" value="Methylthiotransferase"/>
</dbReference>
<dbReference type="Pfam" id="PF04055">
    <property type="entry name" value="Radical_SAM"/>
    <property type="match status" value="1"/>
</dbReference>
<dbReference type="InterPro" id="IPR038135">
    <property type="entry name" value="Methylthiotransferase_N_sf"/>
</dbReference>
<dbReference type="EC" id="2.8.4.5" evidence="3"/>
<evidence type="ECO:0000256" key="12">
    <source>
        <dbReference type="ARBA" id="ARBA00031213"/>
    </source>
</evidence>
<evidence type="ECO:0000313" key="19">
    <source>
        <dbReference type="Proteomes" id="UP000534783"/>
    </source>
</evidence>
<comment type="similarity">
    <text evidence="14">Belongs to the methylthiotransferase family. MtaB subfamily.</text>
</comment>
<reference evidence="18 19" key="1">
    <citation type="journal article" date="2020" name="Nature">
        <title>Bacterial chemolithoautotrophy via manganese oxidation.</title>
        <authorList>
            <person name="Yu H."/>
            <person name="Leadbetter J.R."/>
        </authorList>
    </citation>
    <scope>NUCLEOTIDE SEQUENCE [LARGE SCALE GENOMIC DNA]</scope>
    <source>
        <strain evidence="18 19">Mn-1</strain>
    </source>
</reference>
<evidence type="ECO:0000256" key="1">
    <source>
        <dbReference type="ARBA" id="ARBA00001966"/>
    </source>
</evidence>
<keyword evidence="7" id="KW-0949">S-adenosyl-L-methionine</keyword>
<evidence type="ECO:0000256" key="11">
    <source>
        <dbReference type="ARBA" id="ARBA00023014"/>
    </source>
</evidence>
<feature type="domain" description="MTTase N-terminal" evidence="16">
    <location>
        <begin position="14"/>
        <end position="126"/>
    </location>
</feature>
<comment type="function">
    <text evidence="2">Catalyzes the methylthiolation of N6-threonylcarbamoyladenosine (t(6)A), leading to the formation of 2-methylthio-N6-threonylcarbamoyladenosine (ms(2)t(6)A) at position 37 in tRNAs that read codons beginning with adenine.</text>
</comment>
<comment type="cofactor">
    <cofactor evidence="1">
        <name>[4Fe-4S] cluster</name>
        <dbReference type="ChEBI" id="CHEBI:49883"/>
    </cofactor>
</comment>
<evidence type="ECO:0000256" key="3">
    <source>
        <dbReference type="ARBA" id="ARBA00013273"/>
    </source>
</evidence>
<dbReference type="EMBL" id="VTOW01000003">
    <property type="protein sequence ID" value="NKE72247.1"/>
    <property type="molecule type" value="Genomic_DNA"/>
</dbReference>
<evidence type="ECO:0000256" key="9">
    <source>
        <dbReference type="ARBA" id="ARBA00022723"/>
    </source>
</evidence>
<keyword evidence="5" id="KW-0963">Cytoplasm</keyword>
<keyword evidence="4" id="KW-0004">4Fe-4S</keyword>
<proteinExistence type="inferred from homology"/>
<dbReference type="GO" id="GO:0051539">
    <property type="term" value="F:4 iron, 4 sulfur cluster binding"/>
    <property type="evidence" value="ECO:0007669"/>
    <property type="project" value="UniProtKB-KW"/>
</dbReference>
<evidence type="ECO:0000259" key="17">
    <source>
        <dbReference type="PROSITE" id="PS51918"/>
    </source>
</evidence>
<evidence type="ECO:0000256" key="4">
    <source>
        <dbReference type="ARBA" id="ARBA00022485"/>
    </source>
</evidence>
<dbReference type="Gene3D" id="3.40.50.12160">
    <property type="entry name" value="Methylthiotransferase, N-terminal domain"/>
    <property type="match status" value="1"/>
</dbReference>
<dbReference type="InterPro" id="IPR013848">
    <property type="entry name" value="Methylthiotransferase_N"/>
</dbReference>
<evidence type="ECO:0000256" key="14">
    <source>
        <dbReference type="ARBA" id="ARBA00061574"/>
    </source>
</evidence>
<dbReference type="NCBIfam" id="TIGR00089">
    <property type="entry name" value="MiaB/RimO family radical SAM methylthiotransferase"/>
    <property type="match status" value="1"/>
</dbReference>
<dbReference type="PANTHER" id="PTHR43020">
    <property type="entry name" value="CDK5 REGULATORY SUBUNIT-ASSOCIATED PROTEIN 1"/>
    <property type="match status" value="1"/>
</dbReference>
<keyword evidence="9" id="KW-0479">Metal-binding</keyword>
<dbReference type="AlphaFoldDB" id="A0A7X6DS51"/>
<dbReference type="SFLD" id="SFLDG01061">
    <property type="entry name" value="methylthiotransferase"/>
    <property type="match status" value="1"/>
</dbReference>
<evidence type="ECO:0000256" key="15">
    <source>
        <dbReference type="ARBA" id="ARBA00069898"/>
    </source>
</evidence>
<comment type="caution">
    <text evidence="18">The sequence shown here is derived from an EMBL/GenBank/DDBJ whole genome shotgun (WGS) entry which is preliminary data.</text>
</comment>
<dbReference type="SMART" id="SM00729">
    <property type="entry name" value="Elp3"/>
    <property type="match status" value="1"/>
</dbReference>
<evidence type="ECO:0000256" key="6">
    <source>
        <dbReference type="ARBA" id="ARBA00022679"/>
    </source>
</evidence>
<dbReference type="InterPro" id="IPR058240">
    <property type="entry name" value="rSAM_sf"/>
</dbReference>
<feature type="domain" description="Radical SAM core" evidence="17">
    <location>
        <begin position="157"/>
        <end position="385"/>
    </location>
</feature>
<dbReference type="GO" id="GO:0035597">
    <property type="term" value="F:tRNA-2-methylthio-N(6)-dimethylallyladenosine(37) synthase activity"/>
    <property type="evidence" value="ECO:0007669"/>
    <property type="project" value="TreeGrafter"/>
</dbReference>
<dbReference type="InterPro" id="IPR006467">
    <property type="entry name" value="MiaB-like_bact"/>
</dbReference>
<keyword evidence="6 18" id="KW-0808">Transferase</keyword>
<evidence type="ECO:0000256" key="7">
    <source>
        <dbReference type="ARBA" id="ARBA00022691"/>
    </source>
</evidence>
<dbReference type="GO" id="GO:0046872">
    <property type="term" value="F:metal ion binding"/>
    <property type="evidence" value="ECO:0007669"/>
    <property type="project" value="UniProtKB-KW"/>
</dbReference>
<dbReference type="PROSITE" id="PS51449">
    <property type="entry name" value="MTTASE_N"/>
    <property type="match status" value="1"/>
</dbReference>
<dbReference type="InterPro" id="IPR020612">
    <property type="entry name" value="Methylthiotransferase_CS"/>
</dbReference>